<dbReference type="EMBL" id="BPQB01000029">
    <property type="protein sequence ID" value="GJE93025.1"/>
    <property type="molecule type" value="Genomic_DNA"/>
</dbReference>
<reference evidence="1 2" key="1">
    <citation type="submission" date="2021-08" db="EMBL/GenBank/DDBJ databases">
        <title>Draft Genome Sequence of Phanerochaete sordida strain YK-624.</title>
        <authorList>
            <person name="Mori T."/>
            <person name="Dohra H."/>
            <person name="Suzuki T."/>
            <person name="Kawagishi H."/>
            <person name="Hirai H."/>
        </authorList>
    </citation>
    <scope>NUCLEOTIDE SEQUENCE [LARGE SCALE GENOMIC DNA]</scope>
    <source>
        <strain evidence="1 2">YK-624</strain>
    </source>
</reference>
<protein>
    <submittedName>
        <fullName evidence="1">Uncharacterized protein</fullName>
    </submittedName>
</protein>
<gene>
    <name evidence="1" type="ORF">PsYK624_091840</name>
</gene>
<keyword evidence="2" id="KW-1185">Reference proteome</keyword>
<proteinExistence type="predicted"/>
<evidence type="ECO:0000313" key="2">
    <source>
        <dbReference type="Proteomes" id="UP000703269"/>
    </source>
</evidence>
<dbReference type="Proteomes" id="UP000703269">
    <property type="component" value="Unassembled WGS sequence"/>
</dbReference>
<comment type="caution">
    <text evidence="1">The sequence shown here is derived from an EMBL/GenBank/DDBJ whole genome shotgun (WGS) entry which is preliminary data.</text>
</comment>
<sequence>MADTAPASPVLDAGAASSLAALAGTLIDALPALLERGLRHDVENSILRDQCAELATRVALVREDIRLERAKQIAARAQIAKLRAGGVQAKASSGKLKAASIMADAEGNTSEDKENDFVDISLVSEGSPISLRSKRKGRVFPDDMRIVKRMRLESSSD</sequence>
<organism evidence="1 2">
    <name type="scientific">Phanerochaete sordida</name>
    <dbReference type="NCBI Taxonomy" id="48140"/>
    <lineage>
        <taxon>Eukaryota</taxon>
        <taxon>Fungi</taxon>
        <taxon>Dikarya</taxon>
        <taxon>Basidiomycota</taxon>
        <taxon>Agaricomycotina</taxon>
        <taxon>Agaricomycetes</taxon>
        <taxon>Polyporales</taxon>
        <taxon>Phanerochaetaceae</taxon>
        <taxon>Phanerochaete</taxon>
    </lineage>
</organism>
<accession>A0A9P3LF76</accession>
<evidence type="ECO:0000313" key="1">
    <source>
        <dbReference type="EMBL" id="GJE93025.1"/>
    </source>
</evidence>
<dbReference type="OrthoDB" id="2744269at2759"/>
<name>A0A9P3LF76_9APHY</name>
<dbReference type="AlphaFoldDB" id="A0A9P3LF76"/>